<sequence length="134" mass="14034">MKDNVIDLAGRVLLGLIFLIAGIGKIGSGFGLGFGYEATQGYMEAMGVPGILLLPTILLEVLGGLALILGIKARWAAAALAAFTLLAGFLFHFDLGDANETNHLLKNLAISGGLLLVFVHGVKDFALGHRFNLS</sequence>
<dbReference type="Proteomes" id="UP001239019">
    <property type="component" value="Unassembled WGS sequence"/>
</dbReference>
<evidence type="ECO:0000256" key="7">
    <source>
        <dbReference type="SAM" id="Phobius"/>
    </source>
</evidence>
<protein>
    <submittedName>
        <fullName evidence="8">DoxX family protein</fullName>
    </submittedName>
</protein>
<keyword evidence="3" id="KW-1003">Cell membrane</keyword>
<evidence type="ECO:0000256" key="2">
    <source>
        <dbReference type="ARBA" id="ARBA00006679"/>
    </source>
</evidence>
<evidence type="ECO:0000256" key="1">
    <source>
        <dbReference type="ARBA" id="ARBA00004651"/>
    </source>
</evidence>
<dbReference type="PANTHER" id="PTHR33452">
    <property type="entry name" value="OXIDOREDUCTASE CATD-RELATED"/>
    <property type="match status" value="1"/>
</dbReference>
<reference evidence="8 9" key="1">
    <citation type="submission" date="2023-08" db="EMBL/GenBank/DDBJ databases">
        <title>Whole-genome sequencing of halo(alkali)philic microorganisms from hypersaline lakes.</title>
        <authorList>
            <person name="Sorokin D.Y."/>
            <person name="Abbas B."/>
            <person name="Merkel A.Y."/>
        </authorList>
    </citation>
    <scope>NUCLEOTIDE SEQUENCE [LARGE SCALE GENOMIC DNA]</scope>
    <source>
        <strain evidence="8 9">AB-CW4</strain>
    </source>
</reference>
<evidence type="ECO:0000256" key="3">
    <source>
        <dbReference type="ARBA" id="ARBA00022475"/>
    </source>
</evidence>
<evidence type="ECO:0000256" key="5">
    <source>
        <dbReference type="ARBA" id="ARBA00022989"/>
    </source>
</evidence>
<keyword evidence="4 7" id="KW-0812">Transmembrane</keyword>
<dbReference type="EMBL" id="JAVDDT010000002">
    <property type="protein sequence ID" value="MDQ2069094.1"/>
    <property type="molecule type" value="Genomic_DNA"/>
</dbReference>
<evidence type="ECO:0000256" key="6">
    <source>
        <dbReference type="ARBA" id="ARBA00023136"/>
    </source>
</evidence>
<comment type="subcellular location">
    <subcellularLocation>
        <location evidence="1">Cell membrane</location>
        <topology evidence="1">Multi-pass membrane protein</topology>
    </subcellularLocation>
</comment>
<keyword evidence="5 7" id="KW-1133">Transmembrane helix</keyword>
<evidence type="ECO:0000256" key="4">
    <source>
        <dbReference type="ARBA" id="ARBA00022692"/>
    </source>
</evidence>
<gene>
    <name evidence="8" type="ORF">RBH19_04325</name>
</gene>
<name>A0ABU0W507_9GAMM</name>
<proteinExistence type="inferred from homology"/>
<comment type="caution">
    <text evidence="8">The sequence shown here is derived from an EMBL/GenBank/DDBJ whole genome shotgun (WGS) entry which is preliminary data.</text>
</comment>
<feature type="transmembrane region" description="Helical" evidence="7">
    <location>
        <begin position="48"/>
        <end position="68"/>
    </location>
</feature>
<evidence type="ECO:0000313" key="9">
    <source>
        <dbReference type="Proteomes" id="UP001239019"/>
    </source>
</evidence>
<feature type="transmembrane region" description="Helical" evidence="7">
    <location>
        <begin position="75"/>
        <end position="93"/>
    </location>
</feature>
<keyword evidence="9" id="KW-1185">Reference proteome</keyword>
<feature type="transmembrane region" description="Helical" evidence="7">
    <location>
        <begin position="105"/>
        <end position="122"/>
    </location>
</feature>
<feature type="transmembrane region" description="Helical" evidence="7">
    <location>
        <begin position="12"/>
        <end position="36"/>
    </location>
</feature>
<organism evidence="8 9">
    <name type="scientific">Natronospira bacteriovora</name>
    <dbReference type="NCBI Taxonomy" id="3069753"/>
    <lineage>
        <taxon>Bacteria</taxon>
        <taxon>Pseudomonadati</taxon>
        <taxon>Pseudomonadota</taxon>
        <taxon>Gammaproteobacteria</taxon>
        <taxon>Natronospirales</taxon>
        <taxon>Natronospiraceae</taxon>
        <taxon>Natronospira</taxon>
    </lineage>
</organism>
<evidence type="ECO:0000313" key="8">
    <source>
        <dbReference type="EMBL" id="MDQ2069094.1"/>
    </source>
</evidence>
<dbReference type="Pfam" id="PF07681">
    <property type="entry name" value="DoxX"/>
    <property type="match status" value="1"/>
</dbReference>
<dbReference type="InterPro" id="IPR051907">
    <property type="entry name" value="DoxX-like_oxidoreductase"/>
</dbReference>
<accession>A0ABU0W507</accession>
<dbReference type="RefSeq" id="WP_306727588.1">
    <property type="nucleotide sequence ID" value="NZ_JAVDDT010000002.1"/>
</dbReference>
<dbReference type="PANTHER" id="PTHR33452:SF1">
    <property type="entry name" value="INNER MEMBRANE PROTEIN YPHA-RELATED"/>
    <property type="match status" value="1"/>
</dbReference>
<dbReference type="InterPro" id="IPR032808">
    <property type="entry name" value="DoxX"/>
</dbReference>
<keyword evidence="6 7" id="KW-0472">Membrane</keyword>
<comment type="similarity">
    <text evidence="2">Belongs to the DoxX family.</text>
</comment>